<dbReference type="InterPro" id="IPR039751">
    <property type="entry name" value="HERPUD1/2"/>
</dbReference>
<dbReference type="AlphaFoldDB" id="A0AAW1AT37"/>
<dbReference type="GO" id="GO:0006511">
    <property type="term" value="P:ubiquitin-dependent protein catabolic process"/>
    <property type="evidence" value="ECO:0007669"/>
    <property type="project" value="TreeGrafter"/>
</dbReference>
<evidence type="ECO:0000256" key="5">
    <source>
        <dbReference type="ARBA" id="ARBA00023230"/>
    </source>
</evidence>
<evidence type="ECO:0000256" key="6">
    <source>
        <dbReference type="SAM" id="MobiDB-lite"/>
    </source>
</evidence>
<feature type="transmembrane region" description="Helical" evidence="7">
    <location>
        <begin position="483"/>
        <end position="502"/>
    </location>
</feature>
<proteinExistence type="predicted"/>
<keyword evidence="2 7" id="KW-0812">Transmembrane</keyword>
<dbReference type="PROSITE" id="PS50053">
    <property type="entry name" value="UBIQUITIN_2"/>
    <property type="match status" value="1"/>
</dbReference>
<evidence type="ECO:0000256" key="3">
    <source>
        <dbReference type="ARBA" id="ARBA00022989"/>
    </source>
</evidence>
<dbReference type="GO" id="GO:0044325">
    <property type="term" value="F:transmembrane transporter binding"/>
    <property type="evidence" value="ECO:0007669"/>
    <property type="project" value="TreeGrafter"/>
</dbReference>
<dbReference type="Proteomes" id="UP001474421">
    <property type="component" value="Unassembled WGS sequence"/>
</dbReference>
<feature type="region of interest" description="Disordered" evidence="6">
    <location>
        <begin position="292"/>
        <end position="346"/>
    </location>
</feature>
<comment type="subcellular location">
    <subcellularLocation>
        <location evidence="1">Membrane</location>
    </subcellularLocation>
</comment>
<keyword evidence="3 7" id="KW-1133">Transmembrane helix</keyword>
<name>A0AAW1AT37_CROAD</name>
<dbReference type="GO" id="GO:0032469">
    <property type="term" value="P:endoplasmic reticulum calcium ion homeostasis"/>
    <property type="evidence" value="ECO:0007669"/>
    <property type="project" value="TreeGrafter"/>
</dbReference>
<keyword evidence="5" id="KW-0834">Unfolded protein response</keyword>
<dbReference type="GO" id="GO:1902236">
    <property type="term" value="P:negative regulation of endoplasmic reticulum stress-induced intrinsic apoptotic signaling pathway"/>
    <property type="evidence" value="ECO:0007669"/>
    <property type="project" value="TreeGrafter"/>
</dbReference>
<dbReference type="FunFam" id="3.10.20.90:FF:000046">
    <property type="entry name" value="Homocysteine-responsive endoplasmic reticulum-resident ubiquitin-like domain member 2 protein"/>
    <property type="match status" value="1"/>
</dbReference>
<dbReference type="EMBL" id="JAOTOJ010000015">
    <property type="protein sequence ID" value="KAK9392928.1"/>
    <property type="molecule type" value="Genomic_DNA"/>
</dbReference>
<feature type="compositionally biased region" description="Polar residues" evidence="6">
    <location>
        <begin position="331"/>
        <end position="343"/>
    </location>
</feature>
<dbReference type="InterPro" id="IPR000626">
    <property type="entry name" value="Ubiquitin-like_dom"/>
</dbReference>
<dbReference type="GO" id="GO:0030968">
    <property type="term" value="P:endoplasmic reticulum unfolded protein response"/>
    <property type="evidence" value="ECO:0007669"/>
    <property type="project" value="TreeGrafter"/>
</dbReference>
<dbReference type="GO" id="GO:1904292">
    <property type="term" value="P:regulation of ERAD pathway"/>
    <property type="evidence" value="ECO:0007669"/>
    <property type="project" value="TreeGrafter"/>
</dbReference>
<feature type="compositionally biased region" description="Low complexity" evidence="6">
    <location>
        <begin position="26"/>
        <end position="43"/>
    </location>
</feature>
<organism evidence="9 10">
    <name type="scientific">Crotalus adamanteus</name>
    <name type="common">Eastern diamondback rattlesnake</name>
    <dbReference type="NCBI Taxonomy" id="8729"/>
    <lineage>
        <taxon>Eukaryota</taxon>
        <taxon>Metazoa</taxon>
        <taxon>Chordata</taxon>
        <taxon>Craniata</taxon>
        <taxon>Vertebrata</taxon>
        <taxon>Euteleostomi</taxon>
        <taxon>Lepidosauria</taxon>
        <taxon>Squamata</taxon>
        <taxon>Bifurcata</taxon>
        <taxon>Unidentata</taxon>
        <taxon>Episquamata</taxon>
        <taxon>Toxicofera</taxon>
        <taxon>Serpentes</taxon>
        <taxon>Colubroidea</taxon>
        <taxon>Viperidae</taxon>
        <taxon>Crotalinae</taxon>
        <taxon>Crotalus</taxon>
    </lineage>
</organism>
<dbReference type="Gene3D" id="3.10.20.90">
    <property type="entry name" value="Phosphatidylinositol 3-kinase Catalytic Subunit, Chain A, domain 1"/>
    <property type="match status" value="1"/>
</dbReference>
<evidence type="ECO:0000256" key="4">
    <source>
        <dbReference type="ARBA" id="ARBA00023136"/>
    </source>
</evidence>
<dbReference type="SUPFAM" id="SSF54236">
    <property type="entry name" value="Ubiquitin-like"/>
    <property type="match status" value="1"/>
</dbReference>
<accession>A0AAW1AT37</accession>
<gene>
    <name evidence="9" type="ORF">NXF25_017017</name>
</gene>
<feature type="compositionally biased region" description="Polar residues" evidence="6">
    <location>
        <begin position="301"/>
        <end position="312"/>
    </location>
</feature>
<evidence type="ECO:0000313" key="9">
    <source>
        <dbReference type="EMBL" id="KAK9392928.1"/>
    </source>
</evidence>
<feature type="region of interest" description="Disordered" evidence="6">
    <location>
        <begin position="1"/>
        <end position="99"/>
    </location>
</feature>
<evidence type="ECO:0000256" key="7">
    <source>
        <dbReference type="SAM" id="Phobius"/>
    </source>
</evidence>
<dbReference type="PANTHER" id="PTHR12943:SF7">
    <property type="entry name" value="HOMOCYSTEINE-RESPONSIVE ENDOPLASMIC RETICULUM-RESIDENT UBIQUITIN-LIKE DOMAIN MEMBER 1 PROTEIN"/>
    <property type="match status" value="1"/>
</dbReference>
<keyword evidence="10" id="KW-1185">Reference proteome</keyword>
<evidence type="ECO:0000313" key="10">
    <source>
        <dbReference type="Proteomes" id="UP001474421"/>
    </source>
</evidence>
<evidence type="ECO:0000259" key="8">
    <source>
        <dbReference type="PROSITE" id="PS50053"/>
    </source>
</evidence>
<keyword evidence="4 7" id="KW-0472">Membrane</keyword>
<dbReference type="InterPro" id="IPR029071">
    <property type="entry name" value="Ubiquitin-like_domsf"/>
</dbReference>
<feature type="domain" description="Ubiquitin-like" evidence="8">
    <location>
        <begin position="206"/>
        <end position="267"/>
    </location>
</feature>
<dbReference type="Pfam" id="PF00240">
    <property type="entry name" value="ubiquitin"/>
    <property type="match status" value="1"/>
</dbReference>
<dbReference type="PANTHER" id="PTHR12943">
    <property type="entry name" value="HOMOCYSTEINE-RESPONSIVE ENDOPLASMIC RETICULUM-RESIDENT UNIQUITIN-LIKE DOMAIN HERPUD PROTEIN FAMILY MEMBER"/>
    <property type="match status" value="1"/>
</dbReference>
<dbReference type="SMART" id="SM00213">
    <property type="entry name" value="UBQ"/>
    <property type="match status" value="1"/>
</dbReference>
<dbReference type="GO" id="GO:0005789">
    <property type="term" value="C:endoplasmic reticulum membrane"/>
    <property type="evidence" value="ECO:0007669"/>
    <property type="project" value="TreeGrafter"/>
</dbReference>
<protein>
    <submittedName>
        <fullName evidence="9">Homocysteine-responsive endoplasmic reticulum-resident ubiquitin-like domain member 1 protein</fullName>
    </submittedName>
</protein>
<reference evidence="9 10" key="1">
    <citation type="journal article" date="2024" name="Proc. Natl. Acad. Sci. U.S.A.">
        <title>The genetic regulatory architecture and epigenomic basis for age-related changes in rattlesnake venom.</title>
        <authorList>
            <person name="Hogan M.P."/>
            <person name="Holding M.L."/>
            <person name="Nystrom G.S."/>
            <person name="Colston T.J."/>
            <person name="Bartlett D.A."/>
            <person name="Mason A.J."/>
            <person name="Ellsworth S.A."/>
            <person name="Rautsaw R.M."/>
            <person name="Lawrence K.C."/>
            <person name="Strickland J.L."/>
            <person name="He B."/>
            <person name="Fraser P."/>
            <person name="Margres M.J."/>
            <person name="Gilbert D.M."/>
            <person name="Gibbs H.L."/>
            <person name="Parkinson C.L."/>
            <person name="Rokyta D.R."/>
        </authorList>
    </citation>
    <scope>NUCLEOTIDE SEQUENCE [LARGE SCALE GENOMIC DNA]</scope>
    <source>
        <strain evidence="9">DRR0105</strain>
    </source>
</reference>
<evidence type="ECO:0000256" key="2">
    <source>
        <dbReference type="ARBA" id="ARBA00022692"/>
    </source>
</evidence>
<comment type="caution">
    <text evidence="9">The sequence shown here is derived from an EMBL/GenBank/DDBJ whole genome shotgun (WGS) entry which is preliminary data.</text>
</comment>
<sequence length="723" mass="78120">MAPPPCPGARDRALGVARARKPPPAATGGRAAAASRAPQVRAAASDRWAGTPPVGTRPSGLTCAPGKKAQVSLSPARGVPVLPSGGFEPGPASRAGGPSRWAVPTALAAPSRWLPAGRRGRPLRVAGPSLGFLHPIVAERESRLWERVPPPAWQPEDAWTWELKPPRGLELMNATRSACGELKGSEAAEDMENRQAEEEAAAVDEVGLVVKSPAQRHPDLLLSARRSWSVRRLKAELRHLHPDEPPEDTQRLIYSGKLLHDHLFLQEVLTKQEMVHALHLVCNSKNLPKMQGTDMKVAEAKQQSTASGQNPSDLPPASAPSQEEAPPGPSVTTEEAATRSPMNQHPFPAVSSSYSSYTAYHMLQLWFHQFYTRQYYMQYMAANAHSGDFSSARRSQEISVAPVAPAAPLPGPFPAENPPVDQNAPPQANPGVNPNLRMNAQGGPLMEEDEEVNRDWLDWLYSATLFYVFVNIVYFYSSMSRFLLVMAGTLLMYLHQVGWFPFRRRPVQPPPNNIPVQAAVNQDQNNNLQQQEENPREQNETENSEAPGEIQPAPAVSFMSTAWLFFKTFFASLLPEGPPAIQADLSDCTSLAARSCPLRPGGLTRRKAHGFPEEPCRFPTPGANAKRRFHFRTGAPPAGHFPQSASRLAPRGGRSRAEPGCSRAEGSSGEGGKARGVPLLARGLPGGAFALWAGRTRCPGRIGQPAEGALAGFSASRASCALS</sequence>
<feature type="region of interest" description="Disordered" evidence="6">
    <location>
        <begin position="526"/>
        <end position="551"/>
    </location>
</feature>
<evidence type="ECO:0000256" key="1">
    <source>
        <dbReference type="ARBA" id="ARBA00004370"/>
    </source>
</evidence>
<feature type="transmembrane region" description="Helical" evidence="7">
    <location>
        <begin position="456"/>
        <end position="476"/>
    </location>
</feature>
<feature type="region of interest" description="Disordered" evidence="6">
    <location>
        <begin position="634"/>
        <end position="676"/>
    </location>
</feature>